<dbReference type="KEGG" id="hrr:HZS55_19180"/>
<dbReference type="InterPro" id="IPR055771">
    <property type="entry name" value="DUF7347"/>
</dbReference>
<evidence type="ECO:0000259" key="3">
    <source>
        <dbReference type="Pfam" id="PF24042"/>
    </source>
</evidence>
<sequence length="375" mass="39481">MTDGRRDGGGDGAADTESAIATASDAETPGAAAPSDAFGALGGETRLAVVRALDAASLRTFSDLVDATGADTSAGFAYHLRQLTDRFVRQREDERYELTDAGRSVARALRAGIYTASVDREPVDLPDPCPICREDGLVAAVADNVTEVGCERCDGTVLRLSLPPGGYAGRDSDEFADAIDAHHRRRIESFDDGVCPECAGAVSTRIEPVADGDRGGDGDGDGPSDPDGGGEDDEHVPVQTVYDCETCGADLRCPVALTLLDHPAVVAFYHDHDQDVRDRPIWNVGSEWRERVVSRDPWCIVVGVRLDGDELVCYVAGDGRVVDHRRESRDDAPAAESATDDTDANADGDSTAVSTDDTEGLRANDGAAESGAAES</sequence>
<dbReference type="InterPro" id="IPR055775">
    <property type="entry name" value="DUF7351"/>
</dbReference>
<dbReference type="InterPro" id="IPR036388">
    <property type="entry name" value="WH-like_DNA-bd_sf"/>
</dbReference>
<keyword evidence="5" id="KW-1185">Reference proteome</keyword>
<dbReference type="InterPro" id="IPR011991">
    <property type="entry name" value="ArsR-like_HTH"/>
</dbReference>
<dbReference type="SUPFAM" id="SSF46785">
    <property type="entry name" value="Winged helix' DNA-binding domain"/>
    <property type="match status" value="1"/>
</dbReference>
<feature type="domain" description="DUF7351" evidence="3">
    <location>
        <begin position="127"/>
        <end position="321"/>
    </location>
</feature>
<dbReference type="Pfam" id="PF24038">
    <property type="entry name" value="DUF7347"/>
    <property type="match status" value="1"/>
</dbReference>
<feature type="region of interest" description="Disordered" evidence="1">
    <location>
        <begin position="1"/>
        <end position="37"/>
    </location>
</feature>
<feature type="compositionally biased region" description="Acidic residues" evidence="1">
    <location>
        <begin position="218"/>
        <end position="234"/>
    </location>
</feature>
<feature type="domain" description="DUF7347" evidence="2">
    <location>
        <begin position="34"/>
        <end position="109"/>
    </location>
</feature>
<dbReference type="RefSeq" id="WP_179909153.1">
    <property type="nucleotide sequence ID" value="NZ_CP058910.1"/>
</dbReference>
<dbReference type="Proteomes" id="UP000509667">
    <property type="component" value="Chromosome"/>
</dbReference>
<evidence type="ECO:0000313" key="4">
    <source>
        <dbReference type="EMBL" id="QLH79285.1"/>
    </source>
</evidence>
<evidence type="ECO:0000259" key="2">
    <source>
        <dbReference type="Pfam" id="PF24038"/>
    </source>
</evidence>
<dbReference type="CDD" id="cd00090">
    <property type="entry name" value="HTH_ARSR"/>
    <property type="match status" value="1"/>
</dbReference>
<evidence type="ECO:0000256" key="1">
    <source>
        <dbReference type="SAM" id="MobiDB-lite"/>
    </source>
</evidence>
<name>A0A7D5P6U5_9EURY</name>
<proteinExistence type="predicted"/>
<dbReference type="AlphaFoldDB" id="A0A7D5P6U5"/>
<dbReference type="OrthoDB" id="8482at2157"/>
<dbReference type="EMBL" id="CP058910">
    <property type="protein sequence ID" value="QLH79285.1"/>
    <property type="molecule type" value="Genomic_DNA"/>
</dbReference>
<dbReference type="Gene3D" id="1.10.10.10">
    <property type="entry name" value="Winged helix-like DNA-binding domain superfamily/Winged helix DNA-binding domain"/>
    <property type="match status" value="1"/>
</dbReference>
<reference evidence="4 5" key="1">
    <citation type="submission" date="2020-07" db="EMBL/GenBank/DDBJ databases">
        <title>Halosimplex pelagicum sp. nov. and Halosimplex rubrum sp. nov., isolated from salted brown alga Laminaria, and emended description of the genus Halosimplex.</title>
        <authorList>
            <person name="Cui H."/>
        </authorList>
    </citation>
    <scope>NUCLEOTIDE SEQUENCE [LARGE SCALE GENOMIC DNA]</scope>
    <source>
        <strain evidence="4 5">R27</strain>
    </source>
</reference>
<feature type="region of interest" description="Disordered" evidence="1">
    <location>
        <begin position="206"/>
        <end position="235"/>
    </location>
</feature>
<accession>A0A7D5P6U5</accession>
<evidence type="ECO:0000313" key="5">
    <source>
        <dbReference type="Proteomes" id="UP000509667"/>
    </source>
</evidence>
<organism evidence="4 5">
    <name type="scientific">Halosimplex rubrum</name>
    <dbReference type="NCBI Taxonomy" id="869889"/>
    <lineage>
        <taxon>Archaea</taxon>
        <taxon>Methanobacteriati</taxon>
        <taxon>Methanobacteriota</taxon>
        <taxon>Stenosarchaea group</taxon>
        <taxon>Halobacteria</taxon>
        <taxon>Halobacteriales</taxon>
        <taxon>Haloarculaceae</taxon>
        <taxon>Halosimplex</taxon>
    </lineage>
</organism>
<dbReference type="Pfam" id="PF24042">
    <property type="entry name" value="DUF7351"/>
    <property type="match status" value="1"/>
</dbReference>
<feature type="region of interest" description="Disordered" evidence="1">
    <location>
        <begin position="325"/>
        <end position="375"/>
    </location>
</feature>
<protein>
    <submittedName>
        <fullName evidence="4">Helix-turn-helix transcriptional regulator</fullName>
    </submittedName>
</protein>
<dbReference type="GeneID" id="56080033"/>
<gene>
    <name evidence="4" type="ORF">HZS55_19180</name>
</gene>
<dbReference type="InterPro" id="IPR036390">
    <property type="entry name" value="WH_DNA-bd_sf"/>
</dbReference>